<dbReference type="Pfam" id="PF00953">
    <property type="entry name" value="Glycos_transf_4"/>
    <property type="match status" value="1"/>
</dbReference>
<keyword evidence="4 7" id="KW-0812">Transmembrane</keyword>
<feature type="transmembrane region" description="Helical" evidence="7">
    <location>
        <begin position="141"/>
        <end position="157"/>
    </location>
</feature>
<accession>A0ABP9E4X4</accession>
<dbReference type="PANTHER" id="PTHR22926">
    <property type="entry name" value="PHOSPHO-N-ACETYLMURAMOYL-PENTAPEPTIDE-TRANSFERASE"/>
    <property type="match status" value="1"/>
</dbReference>
<evidence type="ECO:0000313" key="9">
    <source>
        <dbReference type="Proteomes" id="UP001501323"/>
    </source>
</evidence>
<evidence type="ECO:0000256" key="2">
    <source>
        <dbReference type="ARBA" id="ARBA00022475"/>
    </source>
</evidence>
<keyword evidence="2" id="KW-1003">Cell membrane</keyword>
<proteinExistence type="predicted"/>
<feature type="transmembrane region" description="Helical" evidence="7">
    <location>
        <begin position="263"/>
        <end position="286"/>
    </location>
</feature>
<dbReference type="PANTHER" id="PTHR22926:SF3">
    <property type="entry name" value="UNDECAPRENYL-PHOSPHATE ALPHA-N-ACETYLGLUCOSAMINYL 1-PHOSPHATE TRANSFERASE"/>
    <property type="match status" value="1"/>
</dbReference>
<feature type="transmembrane region" description="Helical" evidence="7">
    <location>
        <begin position="91"/>
        <end position="110"/>
    </location>
</feature>
<dbReference type="RefSeq" id="WP_425563097.1">
    <property type="nucleotide sequence ID" value="NZ_BAABJY010000002.1"/>
</dbReference>
<dbReference type="InterPro" id="IPR000715">
    <property type="entry name" value="Glycosyl_transferase_4"/>
</dbReference>
<feature type="transmembrane region" description="Helical" evidence="7">
    <location>
        <begin position="187"/>
        <end position="207"/>
    </location>
</feature>
<evidence type="ECO:0000256" key="7">
    <source>
        <dbReference type="SAM" id="Phobius"/>
    </source>
</evidence>
<comment type="subcellular location">
    <subcellularLocation>
        <location evidence="1">Cell membrane</location>
        <topology evidence="1">Multi-pass membrane protein</topology>
    </subcellularLocation>
</comment>
<name>A0ABP9E4X4_9GAMM</name>
<feature type="transmembrane region" description="Helical" evidence="7">
    <location>
        <begin position="40"/>
        <end position="58"/>
    </location>
</feature>
<feature type="transmembrane region" description="Helical" evidence="7">
    <location>
        <begin position="292"/>
        <end position="317"/>
    </location>
</feature>
<keyword evidence="9" id="KW-1185">Reference proteome</keyword>
<comment type="caution">
    <text evidence="8">The sequence shown here is derived from an EMBL/GenBank/DDBJ whole genome shotgun (WGS) entry which is preliminary data.</text>
</comment>
<dbReference type="Proteomes" id="UP001501323">
    <property type="component" value="Unassembled WGS sequence"/>
</dbReference>
<gene>
    <name evidence="8" type="ORF">GCM10023332_17830</name>
</gene>
<protein>
    <submittedName>
        <fullName evidence="8">Glycosyltransferase family 4 protein</fullName>
    </submittedName>
</protein>
<feature type="transmembrane region" description="Helical" evidence="7">
    <location>
        <begin position="116"/>
        <end position="134"/>
    </location>
</feature>
<evidence type="ECO:0000256" key="3">
    <source>
        <dbReference type="ARBA" id="ARBA00022679"/>
    </source>
</evidence>
<evidence type="ECO:0000313" key="8">
    <source>
        <dbReference type="EMBL" id="GAA4866100.1"/>
    </source>
</evidence>
<dbReference type="EMBL" id="BAABJY010000002">
    <property type="protein sequence ID" value="GAA4866100.1"/>
    <property type="molecule type" value="Genomic_DNA"/>
</dbReference>
<evidence type="ECO:0000256" key="4">
    <source>
        <dbReference type="ARBA" id="ARBA00022692"/>
    </source>
</evidence>
<keyword evidence="3" id="KW-0808">Transferase</keyword>
<feature type="transmembrane region" description="Helical" evidence="7">
    <location>
        <begin position="219"/>
        <end position="242"/>
    </location>
</feature>
<keyword evidence="6 7" id="KW-0472">Membrane</keyword>
<feature type="transmembrane region" description="Helical" evidence="7">
    <location>
        <begin position="64"/>
        <end position="84"/>
    </location>
</feature>
<feature type="transmembrane region" description="Helical" evidence="7">
    <location>
        <begin position="163"/>
        <end position="180"/>
    </location>
</feature>
<evidence type="ECO:0000256" key="5">
    <source>
        <dbReference type="ARBA" id="ARBA00022989"/>
    </source>
</evidence>
<evidence type="ECO:0000256" key="6">
    <source>
        <dbReference type="ARBA" id="ARBA00023136"/>
    </source>
</evidence>
<evidence type="ECO:0000256" key="1">
    <source>
        <dbReference type="ARBA" id="ARBA00004651"/>
    </source>
</evidence>
<sequence length="327" mass="34506">MLHALVGGVGTWLARRYALGRELIDRPGDRRSHDVPTPRGGGVSIAASALVALGWLAWDGGRVSPFHVAAGVGLALVAGVGWLDDHKSRSAWFRLAGHCVAAIVLGAAAWSTTDDPGLALLALVAVPVLVNVWNFMDGIDGLAASQAAIAAVAYALYTEDPVVSALAWALSAACVGFLPFNFPRARIFLGDVGSGALGFMLAVLLVSSCASAPAGAVHWLVFSLPLAAFLIDAALTLSGRMVRGERWWTAHVEHAYQRLSARLGAHWPVTMLYAVWSTCGSLVLLAGRDRGVAINIWAATAWFALGILAWGGLQAWLRRRATQGRHP</sequence>
<reference evidence="9" key="1">
    <citation type="journal article" date="2019" name="Int. J. Syst. Evol. Microbiol.">
        <title>The Global Catalogue of Microorganisms (GCM) 10K type strain sequencing project: providing services to taxonomists for standard genome sequencing and annotation.</title>
        <authorList>
            <consortium name="The Broad Institute Genomics Platform"/>
            <consortium name="The Broad Institute Genome Sequencing Center for Infectious Disease"/>
            <person name="Wu L."/>
            <person name="Ma J."/>
        </authorList>
    </citation>
    <scope>NUCLEOTIDE SEQUENCE [LARGE SCALE GENOMIC DNA]</scope>
    <source>
        <strain evidence="9">JCM 18392</strain>
    </source>
</reference>
<organism evidence="8 9">
    <name type="scientific">Luteimonas vadosa</name>
    <dbReference type="NCBI Taxonomy" id="1165507"/>
    <lineage>
        <taxon>Bacteria</taxon>
        <taxon>Pseudomonadati</taxon>
        <taxon>Pseudomonadota</taxon>
        <taxon>Gammaproteobacteria</taxon>
        <taxon>Lysobacterales</taxon>
        <taxon>Lysobacteraceae</taxon>
        <taxon>Luteimonas</taxon>
    </lineage>
</organism>
<keyword evidence="5 7" id="KW-1133">Transmembrane helix</keyword>